<organism evidence="2 3">
    <name type="scientific">Pontibacter silvestris</name>
    <dbReference type="NCBI Taxonomy" id="2305183"/>
    <lineage>
        <taxon>Bacteria</taxon>
        <taxon>Pseudomonadati</taxon>
        <taxon>Bacteroidota</taxon>
        <taxon>Cytophagia</taxon>
        <taxon>Cytophagales</taxon>
        <taxon>Hymenobacteraceae</taxon>
        <taxon>Pontibacter</taxon>
    </lineage>
</organism>
<keyword evidence="1" id="KW-0472">Membrane</keyword>
<feature type="transmembrane region" description="Helical" evidence="1">
    <location>
        <begin position="96"/>
        <end position="126"/>
    </location>
</feature>
<evidence type="ECO:0008006" key="4">
    <source>
        <dbReference type="Google" id="ProtNLM"/>
    </source>
</evidence>
<sequence length="162" mass="18359">MFVLDEYKIYEIVLVEILKYVSVYLISTVKFFGGPLTGISLGLSYVETVLFTIAGMMTSVVTFSFIGKKASVWLSKRRKEKKKPMFSKRSRGIVKVWKSFGVTGIAFLTPLLFTPIVGTIVAALFGASKKRIFVHMLWSATLWSFVLTFVVFEFRHLALGFF</sequence>
<accession>A0ABW4WVY6</accession>
<comment type="caution">
    <text evidence="2">The sequence shown here is derived from an EMBL/GenBank/DDBJ whole genome shotgun (WGS) entry which is preliminary data.</text>
</comment>
<evidence type="ECO:0000313" key="3">
    <source>
        <dbReference type="Proteomes" id="UP001597369"/>
    </source>
</evidence>
<gene>
    <name evidence="2" type="ORF">ACFSKU_06530</name>
</gene>
<protein>
    <recommendedName>
        <fullName evidence="4">Small multi-drug export protein</fullName>
    </recommendedName>
</protein>
<dbReference type="EMBL" id="JBHUHV010000019">
    <property type="protein sequence ID" value="MFD2066536.1"/>
    <property type="molecule type" value="Genomic_DNA"/>
</dbReference>
<reference evidence="3" key="1">
    <citation type="journal article" date="2019" name="Int. J. Syst. Evol. Microbiol.">
        <title>The Global Catalogue of Microorganisms (GCM) 10K type strain sequencing project: providing services to taxonomists for standard genome sequencing and annotation.</title>
        <authorList>
            <consortium name="The Broad Institute Genomics Platform"/>
            <consortium name="The Broad Institute Genome Sequencing Center for Infectious Disease"/>
            <person name="Wu L."/>
            <person name="Ma J."/>
        </authorList>
    </citation>
    <scope>NUCLEOTIDE SEQUENCE [LARGE SCALE GENOMIC DNA]</scope>
    <source>
        <strain evidence="3">JCM 16545</strain>
    </source>
</reference>
<dbReference type="Proteomes" id="UP001597369">
    <property type="component" value="Unassembled WGS sequence"/>
</dbReference>
<proteinExistence type="predicted"/>
<evidence type="ECO:0000256" key="1">
    <source>
        <dbReference type="SAM" id="Phobius"/>
    </source>
</evidence>
<keyword evidence="1" id="KW-1133">Transmembrane helix</keyword>
<feature type="transmembrane region" description="Helical" evidence="1">
    <location>
        <begin position="21"/>
        <end position="43"/>
    </location>
</feature>
<evidence type="ECO:0000313" key="2">
    <source>
        <dbReference type="EMBL" id="MFD2066536.1"/>
    </source>
</evidence>
<keyword evidence="1" id="KW-0812">Transmembrane</keyword>
<feature type="transmembrane region" description="Helical" evidence="1">
    <location>
        <begin position="132"/>
        <end position="152"/>
    </location>
</feature>
<dbReference type="RefSeq" id="WP_377469398.1">
    <property type="nucleotide sequence ID" value="NZ_JBHUHV010000019.1"/>
</dbReference>
<feature type="transmembrane region" description="Helical" evidence="1">
    <location>
        <begin position="49"/>
        <end position="75"/>
    </location>
</feature>
<keyword evidence="3" id="KW-1185">Reference proteome</keyword>
<name>A0ABW4WVY6_9BACT</name>